<evidence type="ECO:0000256" key="1">
    <source>
        <dbReference type="SAM" id="MobiDB-lite"/>
    </source>
</evidence>
<evidence type="ECO:0000313" key="3">
    <source>
        <dbReference type="Proteomes" id="UP001320420"/>
    </source>
</evidence>
<dbReference type="PANTHER" id="PTHR38167">
    <property type="entry name" value="C2H2-TYPE DOMAIN-CONTAINING PROTEIN"/>
    <property type="match status" value="1"/>
</dbReference>
<sequence>MVRELEVDDDNDFWADHDEDCHGTIDTDEMREEFPEGFFWNCCDKPGTAEGCTRGRHRAADDWRARLKADSPGSGSGSGSEGGEDEDGDEDE</sequence>
<gene>
    <name evidence="2" type="ORF">SLS62_001473</name>
</gene>
<keyword evidence="3" id="KW-1185">Reference proteome</keyword>
<accession>A0AAN9YTM1</accession>
<reference evidence="2 3" key="1">
    <citation type="submission" date="2024-02" db="EMBL/GenBank/DDBJ databases">
        <title>De novo assembly and annotation of 12 fungi associated with fruit tree decline syndrome in Ontario, Canada.</title>
        <authorList>
            <person name="Sulman M."/>
            <person name="Ellouze W."/>
            <person name="Ilyukhin E."/>
        </authorList>
    </citation>
    <scope>NUCLEOTIDE SEQUENCE [LARGE SCALE GENOMIC DNA]</scope>
    <source>
        <strain evidence="2 3">M11/M66-122</strain>
    </source>
</reference>
<feature type="region of interest" description="Disordered" evidence="1">
    <location>
        <begin position="67"/>
        <end position="92"/>
    </location>
</feature>
<name>A0AAN9YTM1_9PEZI</name>
<feature type="region of interest" description="Disordered" evidence="1">
    <location>
        <begin position="1"/>
        <end position="20"/>
    </location>
</feature>
<proteinExistence type="predicted"/>
<protein>
    <submittedName>
        <fullName evidence="2">Uncharacterized protein</fullName>
    </submittedName>
</protein>
<feature type="compositionally biased region" description="Acidic residues" evidence="1">
    <location>
        <begin position="1"/>
        <end position="13"/>
    </location>
</feature>
<dbReference type="PANTHER" id="PTHR38167:SF1">
    <property type="entry name" value="C2H2-TYPE DOMAIN-CONTAINING PROTEIN"/>
    <property type="match status" value="1"/>
</dbReference>
<organism evidence="2 3">
    <name type="scientific">Diatrype stigma</name>
    <dbReference type="NCBI Taxonomy" id="117547"/>
    <lineage>
        <taxon>Eukaryota</taxon>
        <taxon>Fungi</taxon>
        <taxon>Dikarya</taxon>
        <taxon>Ascomycota</taxon>
        <taxon>Pezizomycotina</taxon>
        <taxon>Sordariomycetes</taxon>
        <taxon>Xylariomycetidae</taxon>
        <taxon>Xylariales</taxon>
        <taxon>Diatrypaceae</taxon>
        <taxon>Diatrype</taxon>
    </lineage>
</organism>
<feature type="compositionally biased region" description="Acidic residues" evidence="1">
    <location>
        <begin position="82"/>
        <end position="92"/>
    </location>
</feature>
<dbReference type="AlphaFoldDB" id="A0AAN9YTM1"/>
<dbReference type="Proteomes" id="UP001320420">
    <property type="component" value="Unassembled WGS sequence"/>
</dbReference>
<evidence type="ECO:0000313" key="2">
    <source>
        <dbReference type="EMBL" id="KAK7756636.1"/>
    </source>
</evidence>
<comment type="caution">
    <text evidence="2">The sequence shown here is derived from an EMBL/GenBank/DDBJ whole genome shotgun (WGS) entry which is preliminary data.</text>
</comment>
<dbReference type="EMBL" id="JAKJXP020000006">
    <property type="protein sequence ID" value="KAK7756636.1"/>
    <property type="molecule type" value="Genomic_DNA"/>
</dbReference>